<gene>
    <name evidence="10" type="ORF">LMG29542_04396</name>
</gene>
<dbReference type="Pfam" id="PF03150">
    <property type="entry name" value="CCP_MauG"/>
    <property type="match status" value="1"/>
</dbReference>
<feature type="transmembrane region" description="Helical" evidence="8">
    <location>
        <begin position="50"/>
        <end position="71"/>
    </location>
</feature>
<organism evidence="10 11">
    <name type="scientific">Paraburkholderia humisilvae</name>
    <dbReference type="NCBI Taxonomy" id="627669"/>
    <lineage>
        <taxon>Bacteria</taxon>
        <taxon>Pseudomonadati</taxon>
        <taxon>Pseudomonadota</taxon>
        <taxon>Betaproteobacteria</taxon>
        <taxon>Burkholderiales</taxon>
        <taxon>Burkholderiaceae</taxon>
        <taxon>Paraburkholderia</taxon>
    </lineage>
</organism>
<evidence type="ECO:0000256" key="7">
    <source>
        <dbReference type="PROSITE-ProRule" id="PRU00433"/>
    </source>
</evidence>
<dbReference type="PANTHER" id="PTHR30600">
    <property type="entry name" value="CYTOCHROME C PEROXIDASE-RELATED"/>
    <property type="match status" value="1"/>
</dbReference>
<keyword evidence="5" id="KW-0560">Oxidoreductase</keyword>
<dbReference type="GO" id="GO:0046872">
    <property type="term" value="F:metal ion binding"/>
    <property type="evidence" value="ECO:0007669"/>
    <property type="project" value="UniProtKB-KW"/>
</dbReference>
<keyword evidence="11" id="KW-1185">Reference proteome</keyword>
<evidence type="ECO:0000256" key="2">
    <source>
        <dbReference type="ARBA" id="ARBA00022617"/>
    </source>
</evidence>
<feature type="domain" description="Cytochrome c" evidence="9">
    <location>
        <begin position="318"/>
        <end position="495"/>
    </location>
</feature>
<dbReference type="AlphaFoldDB" id="A0A6J5E854"/>
<evidence type="ECO:0000256" key="3">
    <source>
        <dbReference type="ARBA" id="ARBA00022723"/>
    </source>
</evidence>
<keyword evidence="4" id="KW-0732">Signal</keyword>
<dbReference type="GO" id="GO:0009055">
    <property type="term" value="F:electron transfer activity"/>
    <property type="evidence" value="ECO:0007669"/>
    <property type="project" value="InterPro"/>
</dbReference>
<keyword evidence="6 7" id="KW-0408">Iron</keyword>
<dbReference type="InterPro" id="IPR004852">
    <property type="entry name" value="Di-haem_cyt_c_peroxidsae"/>
</dbReference>
<dbReference type="PANTHER" id="PTHR30600:SF10">
    <property type="entry name" value="BLL6722 PROTEIN"/>
    <property type="match status" value="1"/>
</dbReference>
<dbReference type="Proteomes" id="UP000494363">
    <property type="component" value="Unassembled WGS sequence"/>
</dbReference>
<keyword evidence="8" id="KW-1133">Transmembrane helix</keyword>
<evidence type="ECO:0000256" key="5">
    <source>
        <dbReference type="ARBA" id="ARBA00023002"/>
    </source>
</evidence>
<dbReference type="Gene3D" id="1.10.760.10">
    <property type="entry name" value="Cytochrome c-like domain"/>
    <property type="match status" value="2"/>
</dbReference>
<dbReference type="PROSITE" id="PS51007">
    <property type="entry name" value="CYTC"/>
    <property type="match status" value="2"/>
</dbReference>
<keyword evidence="3 7" id="KW-0479">Metal-binding</keyword>
<keyword evidence="8" id="KW-0812">Transmembrane</keyword>
<evidence type="ECO:0000313" key="11">
    <source>
        <dbReference type="Proteomes" id="UP000494363"/>
    </source>
</evidence>
<dbReference type="GO" id="GO:0020037">
    <property type="term" value="F:heme binding"/>
    <property type="evidence" value="ECO:0007669"/>
    <property type="project" value="InterPro"/>
</dbReference>
<evidence type="ECO:0000256" key="1">
    <source>
        <dbReference type="ARBA" id="ARBA00004196"/>
    </source>
</evidence>
<dbReference type="InterPro" id="IPR051395">
    <property type="entry name" value="Cytochrome_c_Peroxidase/MauG"/>
</dbReference>
<comment type="subcellular location">
    <subcellularLocation>
        <location evidence="1">Cell envelope</location>
    </subcellularLocation>
</comment>
<dbReference type="SUPFAM" id="SSF46626">
    <property type="entry name" value="Cytochrome c"/>
    <property type="match status" value="2"/>
</dbReference>
<keyword evidence="8" id="KW-0472">Membrane</keyword>
<evidence type="ECO:0000256" key="4">
    <source>
        <dbReference type="ARBA" id="ARBA00022729"/>
    </source>
</evidence>
<evidence type="ECO:0000256" key="8">
    <source>
        <dbReference type="SAM" id="Phobius"/>
    </source>
</evidence>
<dbReference type="GO" id="GO:0004130">
    <property type="term" value="F:cytochrome-c peroxidase activity"/>
    <property type="evidence" value="ECO:0007669"/>
    <property type="project" value="TreeGrafter"/>
</dbReference>
<sequence>MGAGSTFFLRFPAFPTVLIAMSLHPNTLPPTLPASDDAKRGAARRALKRVVGWTLAVVVAGCAAFAAYAAVYPERMPLAIGTVVEDITGANPQPVHLLLPPQAPLSAVAQLGRQIFYDTSLSASGKQSCASCHSPQHAYGPANNLEVQLGGPHMTDVGYRPPPSLAYLYRQAPFSIGPDQNDMDAAPVSLQQLAASAAGVQRAVKSAGVAPAAPAMVPQGGLFWDGRASTLQDQAIGPMLNPVEMANASVEDVAHKLVAAKYVDQFKMLFGNSIANRPDLLVTEAMFAVGRYQYEDPSFHQFTSKYDYWLQGKAHLTQAELRGLHLFNDPDKANCAGCHLSKPTSDGLPPLFTDTQYEALGVPRNHNLPMNRNANFYDMGVCGPFRDDVKDLTQYCGMFLTPTLRNVATRHVFFHNGVYHDLKQVMDFYNLRNTSPDKIYPHDASGKVEKYDDLPAKYQANIDVADAPFDRKFGDKPAMTDDEIQDIIAFMNTLTDGYKP</sequence>
<dbReference type="GO" id="GO:0030313">
    <property type="term" value="C:cell envelope"/>
    <property type="evidence" value="ECO:0007669"/>
    <property type="project" value="UniProtKB-SubCell"/>
</dbReference>
<dbReference type="EMBL" id="CADIKH010000020">
    <property type="protein sequence ID" value="CAB3762563.1"/>
    <property type="molecule type" value="Genomic_DNA"/>
</dbReference>
<keyword evidence="2 7" id="KW-0349">Heme</keyword>
<evidence type="ECO:0000256" key="6">
    <source>
        <dbReference type="ARBA" id="ARBA00023004"/>
    </source>
</evidence>
<proteinExistence type="predicted"/>
<protein>
    <recommendedName>
        <fullName evidence="9">Cytochrome c domain-containing protein</fullName>
    </recommendedName>
</protein>
<reference evidence="10 11" key="1">
    <citation type="submission" date="2020-04" db="EMBL/GenBank/DDBJ databases">
        <authorList>
            <person name="De Canck E."/>
        </authorList>
    </citation>
    <scope>NUCLEOTIDE SEQUENCE [LARGE SCALE GENOMIC DNA]</scope>
    <source>
        <strain evidence="10 11">LMG 29542</strain>
    </source>
</reference>
<dbReference type="InterPro" id="IPR036909">
    <property type="entry name" value="Cyt_c-like_dom_sf"/>
</dbReference>
<evidence type="ECO:0000259" key="9">
    <source>
        <dbReference type="PROSITE" id="PS51007"/>
    </source>
</evidence>
<accession>A0A6J5E854</accession>
<feature type="domain" description="Cytochrome c" evidence="9">
    <location>
        <begin position="107"/>
        <end position="261"/>
    </location>
</feature>
<name>A0A6J5E854_9BURK</name>
<evidence type="ECO:0000313" key="10">
    <source>
        <dbReference type="EMBL" id="CAB3762563.1"/>
    </source>
</evidence>
<dbReference type="InterPro" id="IPR009056">
    <property type="entry name" value="Cyt_c-like_dom"/>
</dbReference>